<dbReference type="PANTHER" id="PTHR30231:SF37">
    <property type="entry name" value="EXODEOXYRIBONUCLEASE 10"/>
    <property type="match status" value="1"/>
</dbReference>
<dbReference type="Proteomes" id="UP001604043">
    <property type="component" value="Unassembled WGS sequence"/>
</dbReference>
<evidence type="ECO:0000313" key="2">
    <source>
        <dbReference type="EMBL" id="MFG1255554.1"/>
    </source>
</evidence>
<proteinExistence type="predicted"/>
<dbReference type="InterPro" id="IPR012337">
    <property type="entry name" value="RNaseH-like_sf"/>
</dbReference>
<accession>A0ABW6ZRD7</accession>
<keyword evidence="2" id="KW-0540">Nuclease</keyword>
<gene>
    <name evidence="2" type="ORF">V5F30_25300</name>
</gene>
<dbReference type="SMART" id="SM00479">
    <property type="entry name" value="EXOIII"/>
    <property type="match status" value="1"/>
</dbReference>
<evidence type="ECO:0000313" key="3">
    <source>
        <dbReference type="Proteomes" id="UP001604043"/>
    </source>
</evidence>
<organism evidence="2 3">
    <name type="scientific">Xanthobacter aminoxidans</name>
    <dbReference type="NCBI Taxonomy" id="186280"/>
    <lineage>
        <taxon>Bacteria</taxon>
        <taxon>Pseudomonadati</taxon>
        <taxon>Pseudomonadota</taxon>
        <taxon>Alphaproteobacteria</taxon>
        <taxon>Hyphomicrobiales</taxon>
        <taxon>Xanthobacteraceae</taxon>
        <taxon>Xanthobacter</taxon>
    </lineage>
</organism>
<dbReference type="GO" id="GO:0004527">
    <property type="term" value="F:exonuclease activity"/>
    <property type="evidence" value="ECO:0007669"/>
    <property type="project" value="UniProtKB-KW"/>
</dbReference>
<dbReference type="CDD" id="cd06127">
    <property type="entry name" value="DEDDh"/>
    <property type="match status" value="1"/>
</dbReference>
<dbReference type="Pfam" id="PF00929">
    <property type="entry name" value="RNase_T"/>
    <property type="match status" value="1"/>
</dbReference>
<dbReference type="SUPFAM" id="SSF53098">
    <property type="entry name" value="Ribonuclease H-like"/>
    <property type="match status" value="1"/>
</dbReference>
<evidence type="ECO:0000259" key="1">
    <source>
        <dbReference type="SMART" id="SM00479"/>
    </source>
</evidence>
<dbReference type="EMBL" id="JBAFUR010000011">
    <property type="protein sequence ID" value="MFG1255554.1"/>
    <property type="molecule type" value="Genomic_DNA"/>
</dbReference>
<reference evidence="2 3" key="1">
    <citation type="submission" date="2024-02" db="EMBL/GenBank/DDBJ databases">
        <title>Expansion and revision of Xanthobacter and proposal of Roseixanthobacter gen. nov.</title>
        <authorList>
            <person name="Soltysiak M.P.M."/>
            <person name="Jalihal A."/>
            <person name="Ory A."/>
            <person name="Chrisophersen C."/>
            <person name="Lee A.D."/>
            <person name="Boulton J."/>
            <person name="Springer M."/>
        </authorList>
    </citation>
    <scope>NUCLEOTIDE SEQUENCE [LARGE SCALE GENOMIC DNA]</scope>
    <source>
        <strain evidence="2 3">CB5</strain>
    </source>
</reference>
<comment type="caution">
    <text evidence="2">The sequence shown here is derived from an EMBL/GenBank/DDBJ whole genome shotgun (WGS) entry which is preliminary data.</text>
</comment>
<dbReference type="InterPro" id="IPR036397">
    <property type="entry name" value="RNaseH_sf"/>
</dbReference>
<dbReference type="Gene3D" id="3.30.420.10">
    <property type="entry name" value="Ribonuclease H-like superfamily/Ribonuclease H"/>
    <property type="match status" value="1"/>
</dbReference>
<name>A0ABW6ZRD7_9HYPH</name>
<keyword evidence="2" id="KW-0269">Exonuclease</keyword>
<dbReference type="PANTHER" id="PTHR30231">
    <property type="entry name" value="DNA POLYMERASE III SUBUNIT EPSILON"/>
    <property type="match status" value="1"/>
</dbReference>
<keyword evidence="3" id="KW-1185">Reference proteome</keyword>
<feature type="domain" description="Exonuclease" evidence="1">
    <location>
        <begin position="46"/>
        <end position="210"/>
    </location>
</feature>
<dbReference type="RefSeq" id="WP_394010297.1">
    <property type="nucleotide sequence ID" value="NZ_JBAFUR010000011.1"/>
</dbReference>
<protein>
    <submittedName>
        <fullName evidence="2">3'-5' exonuclease</fullName>
    </submittedName>
</protein>
<dbReference type="InterPro" id="IPR013520">
    <property type="entry name" value="Ribonucl_H"/>
</dbReference>
<dbReference type="NCBIfam" id="NF006615">
    <property type="entry name" value="PRK09182.1"/>
    <property type="match status" value="1"/>
</dbReference>
<sequence length="304" mass="33730">MENDQQANDLEAMAAALEASGDYQVLRRLQPRNAIAVAPPGERIWRGLVLDVETTGLAADDEIIELAMVPFTYGRDGTIFDVGEGFERLREPAKAIPSEISQLTGIDASMVAGCEIGAEEVANFVSEVDLVIAHNADFDRNVVERSFPIFRDKPWACSLTQVPWKEEGFAGVRLGQLLNSCGLFHGAHRAGDDCRAVIELLARPLPKSGVSAMSRLLDAARAESIRIWASNTPFEQKDKLKARGYKWVDTTPAQGKAWVIDVCESQLEDEMSYLRSEIYRRASIQIPLARVTAYDRFTDRATWI</sequence>
<keyword evidence="2" id="KW-0378">Hydrolase</keyword>